<name>B2ZY78_9CAUD</name>
<dbReference type="KEGG" id="vg:6369736"/>
<reference evidence="1 2" key="1">
    <citation type="journal article" date="2010" name="Virology">
        <title>A jumbo phage infecting the phytopathogen Ralstonia solanacearum defines a new lineage of the Myoviridae family.</title>
        <authorList>
            <person name="Yamada T."/>
            <person name="Satoh S."/>
            <person name="Ishikawa H."/>
            <person name="Fujiwara A."/>
            <person name="Kawasaki T."/>
            <person name="Fujie M."/>
            <person name="Ogata H."/>
        </authorList>
    </citation>
    <scope>NUCLEOTIDE SEQUENCE [LARGE SCALE GENOMIC DNA]</scope>
</reference>
<protein>
    <submittedName>
        <fullName evidence="1">Uncharacterized protein</fullName>
    </submittedName>
</protein>
<dbReference type="GeneID" id="6369736"/>
<dbReference type="RefSeq" id="YP_001950143.1">
    <property type="nucleotide sequence ID" value="NC_010811.2"/>
</dbReference>
<dbReference type="Proteomes" id="UP000001034">
    <property type="component" value="Segment"/>
</dbReference>
<evidence type="ECO:0000313" key="2">
    <source>
        <dbReference type="Proteomes" id="UP000001034"/>
    </source>
</evidence>
<evidence type="ECO:0000313" key="1">
    <source>
        <dbReference type="EMBL" id="BAG41713.1"/>
    </source>
</evidence>
<proteinExistence type="predicted"/>
<accession>B2ZY78</accession>
<sequence>MTPQERESALRRAQRDLVKEVDTNPPYMYGGRPFVQLFGEYYSIDDIRYVLARMEIFEEQTANANANPTQHA</sequence>
<dbReference type="EMBL" id="AB366653">
    <property type="protein sequence ID" value="BAG41713.1"/>
    <property type="molecule type" value="Genomic_DNA"/>
</dbReference>
<organism evidence="1 2">
    <name type="scientific">Ralstonia phage phiRSL1</name>
    <dbReference type="NCBI Taxonomy" id="1980924"/>
    <lineage>
        <taxon>Viruses</taxon>
        <taxon>Duplodnaviria</taxon>
        <taxon>Heunggongvirae</taxon>
        <taxon>Uroviricota</taxon>
        <taxon>Caudoviricetes</taxon>
        <taxon>Mieseafarmvirus</taxon>
        <taxon>Mieseafarmvirus RSL1</taxon>
    </lineage>
</organism>
<keyword evidence="2" id="KW-1185">Reference proteome</keyword>